<dbReference type="PANTHER" id="PTHR47947">
    <property type="entry name" value="CYTOCHROME P450 82C3-RELATED"/>
    <property type="match status" value="1"/>
</dbReference>
<evidence type="ECO:0000313" key="8">
    <source>
        <dbReference type="Proteomes" id="UP000467840"/>
    </source>
</evidence>
<dbReference type="GO" id="GO:0020037">
    <property type="term" value="F:heme binding"/>
    <property type="evidence" value="ECO:0007669"/>
    <property type="project" value="InterPro"/>
</dbReference>
<evidence type="ECO:0000256" key="2">
    <source>
        <dbReference type="ARBA" id="ARBA00022723"/>
    </source>
</evidence>
<gene>
    <name evidence="7" type="ORF">GH714_004741</name>
</gene>
<keyword evidence="6" id="KW-1133">Transmembrane helix</keyword>
<dbReference type="InterPro" id="IPR002401">
    <property type="entry name" value="Cyt_P450_E_grp-I"/>
</dbReference>
<dbReference type="Pfam" id="PF00067">
    <property type="entry name" value="p450"/>
    <property type="match status" value="2"/>
</dbReference>
<keyword evidence="6" id="KW-0812">Transmembrane</keyword>
<dbReference type="GO" id="GO:0005506">
    <property type="term" value="F:iron ion binding"/>
    <property type="evidence" value="ECO:0007669"/>
    <property type="project" value="InterPro"/>
</dbReference>
<dbReference type="InterPro" id="IPR036396">
    <property type="entry name" value="Cyt_P450_sf"/>
</dbReference>
<dbReference type="PRINTS" id="PR00463">
    <property type="entry name" value="EP450I"/>
</dbReference>
<evidence type="ECO:0000256" key="1">
    <source>
        <dbReference type="ARBA" id="ARBA00022617"/>
    </source>
</evidence>
<dbReference type="SUPFAM" id="SSF48264">
    <property type="entry name" value="Cytochrome P450"/>
    <property type="match status" value="1"/>
</dbReference>
<dbReference type="GO" id="GO:0004497">
    <property type="term" value="F:monooxygenase activity"/>
    <property type="evidence" value="ECO:0007669"/>
    <property type="project" value="UniProtKB-KW"/>
</dbReference>
<keyword evidence="4" id="KW-0408">Iron</keyword>
<dbReference type="PRINTS" id="PR00385">
    <property type="entry name" value="P450"/>
</dbReference>
<dbReference type="EMBL" id="JAAGAX010000010">
    <property type="protein sequence ID" value="KAF2299851.1"/>
    <property type="molecule type" value="Genomic_DNA"/>
</dbReference>
<keyword evidence="6" id="KW-0472">Membrane</keyword>
<dbReference type="InterPro" id="IPR001128">
    <property type="entry name" value="Cyt_P450"/>
</dbReference>
<keyword evidence="2" id="KW-0479">Metal-binding</keyword>
<reference evidence="7 8" key="1">
    <citation type="journal article" date="2020" name="Mol. Plant">
        <title>The Chromosome-Based Rubber Tree Genome Provides New Insights into Spurge Genome Evolution and Rubber Biosynthesis.</title>
        <authorList>
            <person name="Liu J."/>
            <person name="Shi C."/>
            <person name="Shi C.C."/>
            <person name="Li W."/>
            <person name="Zhang Q.J."/>
            <person name="Zhang Y."/>
            <person name="Li K."/>
            <person name="Lu H.F."/>
            <person name="Shi C."/>
            <person name="Zhu S.T."/>
            <person name="Xiao Z.Y."/>
            <person name="Nan H."/>
            <person name="Yue Y."/>
            <person name="Zhu X.G."/>
            <person name="Wu Y."/>
            <person name="Hong X.N."/>
            <person name="Fan G.Y."/>
            <person name="Tong Y."/>
            <person name="Zhang D."/>
            <person name="Mao C.L."/>
            <person name="Liu Y.L."/>
            <person name="Hao S.J."/>
            <person name="Liu W.Q."/>
            <person name="Lv M.Q."/>
            <person name="Zhang H.B."/>
            <person name="Liu Y."/>
            <person name="Hu-Tang G.R."/>
            <person name="Wang J.P."/>
            <person name="Wang J.H."/>
            <person name="Sun Y.H."/>
            <person name="Ni S.B."/>
            <person name="Chen W.B."/>
            <person name="Zhang X.C."/>
            <person name="Jiao Y.N."/>
            <person name="Eichler E.E."/>
            <person name="Li G.H."/>
            <person name="Liu X."/>
            <person name="Gao L.Z."/>
        </authorList>
    </citation>
    <scope>NUCLEOTIDE SEQUENCE [LARGE SCALE GENOMIC DNA]</scope>
    <source>
        <strain evidence="8">cv. GT1</strain>
        <tissue evidence="7">Leaf</tissue>
    </source>
</reference>
<proteinExistence type="predicted"/>
<comment type="caution">
    <text evidence="7">The sequence shown here is derived from an EMBL/GenBank/DDBJ whole genome shotgun (WGS) entry which is preliminary data.</text>
</comment>
<keyword evidence="3" id="KW-0560">Oxidoreductase</keyword>
<organism evidence="7 8">
    <name type="scientific">Hevea brasiliensis</name>
    <name type="common">Para rubber tree</name>
    <name type="synonym">Siphonia brasiliensis</name>
    <dbReference type="NCBI Taxonomy" id="3981"/>
    <lineage>
        <taxon>Eukaryota</taxon>
        <taxon>Viridiplantae</taxon>
        <taxon>Streptophyta</taxon>
        <taxon>Embryophyta</taxon>
        <taxon>Tracheophyta</taxon>
        <taxon>Spermatophyta</taxon>
        <taxon>Magnoliopsida</taxon>
        <taxon>eudicotyledons</taxon>
        <taxon>Gunneridae</taxon>
        <taxon>Pentapetalae</taxon>
        <taxon>rosids</taxon>
        <taxon>fabids</taxon>
        <taxon>Malpighiales</taxon>
        <taxon>Euphorbiaceae</taxon>
        <taxon>Crotonoideae</taxon>
        <taxon>Micrandreae</taxon>
        <taxon>Hevea</taxon>
    </lineage>
</organism>
<keyword evidence="1" id="KW-0349">Heme</keyword>
<dbReference type="Proteomes" id="UP000467840">
    <property type="component" value="Chromosome 4"/>
</dbReference>
<evidence type="ECO:0000256" key="6">
    <source>
        <dbReference type="SAM" id="Phobius"/>
    </source>
</evidence>
<protein>
    <recommendedName>
        <fullName evidence="9">Cytochrome P450</fullName>
    </recommendedName>
</protein>
<keyword evidence="8" id="KW-1185">Reference proteome</keyword>
<dbReference type="GO" id="GO:0016705">
    <property type="term" value="F:oxidoreductase activity, acting on paired donors, with incorporation or reduction of molecular oxygen"/>
    <property type="evidence" value="ECO:0007669"/>
    <property type="project" value="InterPro"/>
</dbReference>
<accession>A0A6A6LEL2</accession>
<dbReference type="AlphaFoldDB" id="A0A6A6LEL2"/>
<evidence type="ECO:0000256" key="4">
    <source>
        <dbReference type="ARBA" id="ARBA00023004"/>
    </source>
</evidence>
<name>A0A6A6LEL2_HEVBR</name>
<evidence type="ECO:0000256" key="3">
    <source>
        <dbReference type="ARBA" id="ARBA00023002"/>
    </source>
</evidence>
<evidence type="ECO:0000256" key="5">
    <source>
        <dbReference type="ARBA" id="ARBA00023033"/>
    </source>
</evidence>
<dbReference type="InterPro" id="IPR050651">
    <property type="entry name" value="Plant_Cytochrome_P450_Monoox"/>
</dbReference>
<sequence length="385" mass="44300">MEEAMLYTIVITLFLVVALKLMLQTRRQRRNLPPSPPSLPIIGHLHLLKQPIHQSLNNLSQKYGPIMSLRLGSRPAIVVSSPSAVEECFTKNDIVLANRPDFSMGRYVNYNNTTLGAARYGDHWRNLRRRYYGEEVKESSREEADKFREIIEKFFAYTEVTPLGDLFPILQWIDYDGFIKKLVRLGEKIDSFLQELIEEHRVDKDRNTMINHLLALQESQPQYYTDEIIKGLILVMLAAGTETSSTALEWAMSNLLNNPNVLKKAKEEINTQIGEDRLIDESDLPKLNYLQSIISENLRLCPVAPLLVPHLSSDDCTIGGFHVPSNTILFVNVWAIQRDHNLWEDPTSFKPERFENGRQKHSSSCLLGWEGELVLEKAWQIEQWA</sequence>
<feature type="transmembrane region" description="Helical" evidence="6">
    <location>
        <begin position="6"/>
        <end position="23"/>
    </location>
</feature>
<evidence type="ECO:0008006" key="9">
    <source>
        <dbReference type="Google" id="ProtNLM"/>
    </source>
</evidence>
<dbReference type="Gene3D" id="1.10.630.10">
    <property type="entry name" value="Cytochrome P450"/>
    <property type="match status" value="2"/>
</dbReference>
<keyword evidence="5" id="KW-0503">Monooxygenase</keyword>
<dbReference type="PANTHER" id="PTHR47947:SF24">
    <property type="entry name" value="ISOFLAVONE 2'-HYDROXYLASE-LIKE"/>
    <property type="match status" value="1"/>
</dbReference>
<evidence type="ECO:0000313" key="7">
    <source>
        <dbReference type="EMBL" id="KAF2299851.1"/>
    </source>
</evidence>